<reference evidence="1 2" key="1">
    <citation type="submission" date="2016-10" db="EMBL/GenBank/DDBJ databases">
        <authorList>
            <person name="de Groot N.N."/>
        </authorList>
    </citation>
    <scope>NUCLEOTIDE SEQUENCE [LARGE SCALE GENOMIC DNA]</scope>
    <source>
        <strain evidence="1 2">DSM 43941</strain>
    </source>
</reference>
<keyword evidence="2" id="KW-1185">Reference proteome</keyword>
<evidence type="ECO:0000313" key="2">
    <source>
        <dbReference type="Proteomes" id="UP000198688"/>
    </source>
</evidence>
<proteinExistence type="predicted"/>
<evidence type="ECO:0000313" key="1">
    <source>
        <dbReference type="EMBL" id="SDS47005.1"/>
    </source>
</evidence>
<protein>
    <submittedName>
        <fullName evidence="1">Uncharacterized protein</fullName>
    </submittedName>
</protein>
<sequence>MGDKTVESVEVSVDEDMLAPLGWAIPDVRARLVTKRILGSNLAQSVSVAGTAQFIAEDWTDRFKGTGRAPHVLVALGCHARKGLSRLSVLIEENAEGAAKRPTRFTETSDMWIVTDPIAAADLTVRITGYDLDRPHQSFGLPEDPHTLLPVTVIDESTRPSMRVHAMASAEITGHGLNEELRLNVDGIIELGSPEELKADRRAPAARLDVPGFVVEVTDDSDFLLLKRTIKFDGTIVTDEQAGTPRRSPAFVAGFHTGVGDFAGTAAQVTLRVRDAADIQLI</sequence>
<dbReference type="RefSeq" id="WP_092541769.1">
    <property type="nucleotide sequence ID" value="NZ_BOMJ01000009.1"/>
</dbReference>
<gene>
    <name evidence="1" type="ORF">SAMN04489716_0852</name>
</gene>
<organism evidence="1 2">
    <name type="scientific">Actinoplanes derwentensis</name>
    <dbReference type="NCBI Taxonomy" id="113562"/>
    <lineage>
        <taxon>Bacteria</taxon>
        <taxon>Bacillati</taxon>
        <taxon>Actinomycetota</taxon>
        <taxon>Actinomycetes</taxon>
        <taxon>Micromonosporales</taxon>
        <taxon>Micromonosporaceae</taxon>
        <taxon>Actinoplanes</taxon>
    </lineage>
</organism>
<dbReference type="AlphaFoldDB" id="A0A1H1SG82"/>
<dbReference type="EMBL" id="LT629758">
    <property type="protein sequence ID" value="SDS47005.1"/>
    <property type="molecule type" value="Genomic_DNA"/>
</dbReference>
<accession>A0A1H1SG82</accession>
<dbReference type="Proteomes" id="UP000198688">
    <property type="component" value="Chromosome I"/>
</dbReference>
<dbReference type="OrthoDB" id="3382083at2"/>
<name>A0A1H1SG82_9ACTN</name>